<proteinExistence type="predicted"/>
<keyword evidence="2" id="KW-1133">Transmembrane helix</keyword>
<evidence type="ECO:0000256" key="2">
    <source>
        <dbReference type="SAM" id="Phobius"/>
    </source>
</evidence>
<feature type="signal peptide" evidence="3">
    <location>
        <begin position="1"/>
        <end position="21"/>
    </location>
</feature>
<sequence>MRVSLFLRAGLLALAATAAAGDAISLRGLEANVTTTVPAPTTTTPAPTTVTPTPTTVTPAPTDVTTAPAPTTATPTTSTPAPTVTQATQAPQPTQPTQPPQPTQPSGTPAPPATTAATTGSSSSSGKTSTPRPSTPKPTKPSEESDSSMGTGAVIGIVAGIVCGIGLLAALFYICVKKKQTEDDDPLSPNEFANKDVTPVYSHQKPVTPVQRPVYTAATTATASTASNNYSYGNEYAYANNSTAYQQPTAPAAIAAAAAAHTQYSNDMYGQTSPQEFYDRESATSSEPSNHSGKNAWMQAMRKPSYDSDGVDIDRLDTNSYNSAKFDDSNSDVSRDSSFLSRDESLGSSFDDFPAHRDTKQERGSYEL</sequence>
<name>A0A1V9YDK2_ACHHY</name>
<organism evidence="4 5">
    <name type="scientific">Achlya hypogyna</name>
    <name type="common">Oomycete</name>
    <name type="synonym">Protoachlya hypogyna</name>
    <dbReference type="NCBI Taxonomy" id="1202772"/>
    <lineage>
        <taxon>Eukaryota</taxon>
        <taxon>Sar</taxon>
        <taxon>Stramenopiles</taxon>
        <taxon>Oomycota</taxon>
        <taxon>Saprolegniomycetes</taxon>
        <taxon>Saprolegniales</taxon>
        <taxon>Achlyaceae</taxon>
        <taxon>Achlya</taxon>
    </lineage>
</organism>
<dbReference type="OrthoDB" id="79664at2759"/>
<feature type="compositionally biased region" description="Pro residues" evidence="1">
    <location>
        <begin position="93"/>
        <end position="112"/>
    </location>
</feature>
<feature type="region of interest" description="Disordered" evidence="1">
    <location>
        <begin position="36"/>
        <end position="148"/>
    </location>
</feature>
<feature type="compositionally biased region" description="Low complexity" evidence="1">
    <location>
        <begin position="36"/>
        <end position="92"/>
    </location>
</feature>
<dbReference type="AlphaFoldDB" id="A0A1V9YDK2"/>
<keyword evidence="2" id="KW-0812">Transmembrane</keyword>
<feature type="region of interest" description="Disordered" evidence="1">
    <location>
        <begin position="267"/>
        <end position="296"/>
    </location>
</feature>
<accession>A0A1V9YDK2</accession>
<feature type="compositionally biased region" description="Low complexity" evidence="1">
    <location>
        <begin position="113"/>
        <end position="132"/>
    </location>
</feature>
<feature type="compositionally biased region" description="Polar residues" evidence="1">
    <location>
        <begin position="283"/>
        <end position="293"/>
    </location>
</feature>
<reference evidence="4 5" key="1">
    <citation type="journal article" date="2014" name="Genome Biol. Evol.">
        <title>The secreted proteins of Achlya hypogyna and Thraustotheca clavata identify the ancestral oomycete secretome and reveal gene acquisitions by horizontal gene transfer.</title>
        <authorList>
            <person name="Misner I."/>
            <person name="Blouin N."/>
            <person name="Leonard G."/>
            <person name="Richards T.A."/>
            <person name="Lane C.E."/>
        </authorList>
    </citation>
    <scope>NUCLEOTIDE SEQUENCE [LARGE SCALE GENOMIC DNA]</scope>
    <source>
        <strain evidence="4 5">ATCC 48635</strain>
    </source>
</reference>
<evidence type="ECO:0000256" key="3">
    <source>
        <dbReference type="SAM" id="SignalP"/>
    </source>
</evidence>
<evidence type="ECO:0000256" key="1">
    <source>
        <dbReference type="SAM" id="MobiDB-lite"/>
    </source>
</evidence>
<dbReference type="STRING" id="1202772.A0A1V9YDK2"/>
<feature type="region of interest" description="Disordered" evidence="1">
    <location>
        <begin position="319"/>
        <end position="368"/>
    </location>
</feature>
<keyword evidence="3" id="KW-0732">Signal</keyword>
<feature type="transmembrane region" description="Helical" evidence="2">
    <location>
        <begin position="153"/>
        <end position="176"/>
    </location>
</feature>
<evidence type="ECO:0000313" key="4">
    <source>
        <dbReference type="EMBL" id="OQR83791.1"/>
    </source>
</evidence>
<gene>
    <name evidence="4" type="ORF">ACHHYP_14265</name>
</gene>
<protein>
    <recommendedName>
        <fullName evidence="6">Secreted protein</fullName>
    </recommendedName>
</protein>
<dbReference type="EMBL" id="JNBR01002078">
    <property type="protein sequence ID" value="OQR83791.1"/>
    <property type="molecule type" value="Genomic_DNA"/>
</dbReference>
<evidence type="ECO:0008006" key="6">
    <source>
        <dbReference type="Google" id="ProtNLM"/>
    </source>
</evidence>
<dbReference type="PRINTS" id="PR01217">
    <property type="entry name" value="PRICHEXTENSN"/>
</dbReference>
<keyword evidence="2" id="KW-0472">Membrane</keyword>
<comment type="caution">
    <text evidence="4">The sequence shown here is derived from an EMBL/GenBank/DDBJ whole genome shotgun (WGS) entry which is preliminary data.</text>
</comment>
<feature type="chain" id="PRO_5012190253" description="Secreted protein" evidence="3">
    <location>
        <begin position="22"/>
        <end position="368"/>
    </location>
</feature>
<dbReference type="Proteomes" id="UP000243579">
    <property type="component" value="Unassembled WGS sequence"/>
</dbReference>
<keyword evidence="5" id="KW-1185">Reference proteome</keyword>
<feature type="compositionally biased region" description="Basic and acidic residues" evidence="1">
    <location>
        <begin position="353"/>
        <end position="368"/>
    </location>
</feature>
<evidence type="ECO:0000313" key="5">
    <source>
        <dbReference type="Proteomes" id="UP000243579"/>
    </source>
</evidence>